<feature type="transmembrane region" description="Helical" evidence="1">
    <location>
        <begin position="36"/>
        <end position="56"/>
    </location>
</feature>
<comment type="caution">
    <text evidence="2">The sequence shown here is derived from an EMBL/GenBank/DDBJ whole genome shotgun (WGS) entry which is preliminary data.</text>
</comment>
<evidence type="ECO:0000256" key="1">
    <source>
        <dbReference type="SAM" id="Phobius"/>
    </source>
</evidence>
<gene>
    <name evidence="2" type="ORF">NDI79_06645</name>
</gene>
<protein>
    <submittedName>
        <fullName evidence="2">Uncharacterized protein</fullName>
    </submittedName>
</protein>
<sequence length="195" mass="20500">MSLHRLVRGRRTNAAIAWVATGVVASGGVENLVAGAALWGVFSLVIAAVLAVPALATREWTAMVSWPLPVVAAVAVVARETGFQSEIAGHLALATLALALVVELDVFTAVELSRRFAVVFGVLTTMALQAVWVVAQFYSDRWLGSAFLSTQTELQRDIVAVTVVGAVLGALCELYFARYEPVGAVGESADQGETS</sequence>
<name>A0ABU2G0P3_9EURY</name>
<organism evidence="2 3">
    <name type="scientific">Halogeometricum luteum</name>
    <dbReference type="NCBI Taxonomy" id="2950537"/>
    <lineage>
        <taxon>Archaea</taxon>
        <taxon>Methanobacteriati</taxon>
        <taxon>Methanobacteriota</taxon>
        <taxon>Stenosarchaea group</taxon>
        <taxon>Halobacteria</taxon>
        <taxon>Halobacteriales</taxon>
        <taxon>Haloferacaceae</taxon>
        <taxon>Halogeometricum</taxon>
    </lineage>
</organism>
<reference evidence="2 3" key="1">
    <citation type="submission" date="2022-06" db="EMBL/GenBank/DDBJ databases">
        <title>Halogeometricum sp. a new haloarchaeum isolate from saline soil.</title>
        <authorList>
            <person name="Strakova D."/>
            <person name="Galisteo C."/>
            <person name="Sanchez-Porro C."/>
            <person name="Ventosa A."/>
        </authorList>
    </citation>
    <scope>NUCLEOTIDE SEQUENCE [LARGE SCALE GENOMIC DNA]</scope>
    <source>
        <strain evidence="3">S3BR25-2</strain>
    </source>
</reference>
<feature type="transmembrane region" description="Helical" evidence="1">
    <location>
        <begin position="158"/>
        <end position="176"/>
    </location>
</feature>
<proteinExistence type="predicted"/>
<feature type="transmembrane region" description="Helical" evidence="1">
    <location>
        <begin position="63"/>
        <end position="81"/>
    </location>
</feature>
<keyword evidence="1" id="KW-0812">Transmembrane</keyword>
<keyword evidence="1" id="KW-0472">Membrane</keyword>
<accession>A0ABU2G0P3</accession>
<dbReference type="RefSeq" id="WP_310927705.1">
    <property type="nucleotide sequence ID" value="NZ_JAMQOQ010000002.1"/>
</dbReference>
<feature type="transmembrane region" description="Helical" evidence="1">
    <location>
        <begin position="87"/>
        <end position="104"/>
    </location>
</feature>
<evidence type="ECO:0000313" key="2">
    <source>
        <dbReference type="EMBL" id="MDS0293848.1"/>
    </source>
</evidence>
<keyword evidence="1" id="KW-1133">Transmembrane helix</keyword>
<dbReference type="Proteomes" id="UP001254813">
    <property type="component" value="Unassembled WGS sequence"/>
</dbReference>
<feature type="transmembrane region" description="Helical" evidence="1">
    <location>
        <begin position="116"/>
        <end position="138"/>
    </location>
</feature>
<keyword evidence="3" id="KW-1185">Reference proteome</keyword>
<dbReference type="EMBL" id="JAMQOQ010000002">
    <property type="protein sequence ID" value="MDS0293848.1"/>
    <property type="molecule type" value="Genomic_DNA"/>
</dbReference>
<evidence type="ECO:0000313" key="3">
    <source>
        <dbReference type="Proteomes" id="UP001254813"/>
    </source>
</evidence>